<gene>
    <name evidence="1" type="ORF">ACFOW8_25005</name>
</gene>
<evidence type="ECO:0000313" key="2">
    <source>
        <dbReference type="Proteomes" id="UP001595767"/>
    </source>
</evidence>
<dbReference type="EMBL" id="JBHSBA010000015">
    <property type="protein sequence ID" value="MFC4128188.1"/>
    <property type="molecule type" value="Genomic_DNA"/>
</dbReference>
<accession>A0ABV8LBY9</accession>
<name>A0ABV8LBY9_9NOCA</name>
<organism evidence="1 2">
    <name type="scientific">Nocardia rhizosphaerae</name>
    <dbReference type="NCBI Taxonomy" id="1691571"/>
    <lineage>
        <taxon>Bacteria</taxon>
        <taxon>Bacillati</taxon>
        <taxon>Actinomycetota</taxon>
        <taxon>Actinomycetes</taxon>
        <taxon>Mycobacteriales</taxon>
        <taxon>Nocardiaceae</taxon>
        <taxon>Nocardia</taxon>
    </lineage>
</organism>
<proteinExistence type="predicted"/>
<protein>
    <submittedName>
        <fullName evidence="1">Uncharacterized protein</fullName>
    </submittedName>
</protein>
<dbReference type="RefSeq" id="WP_378553919.1">
    <property type="nucleotide sequence ID" value="NZ_JBHSBA010000015.1"/>
</dbReference>
<sequence length="81" mass="8924">MIPLDETIATTHTDPAEIPTRRISVYFEGPTPQDALCLEYAATPAEAWEFTSAAVHAGLMVTVDGQVGPDMRRLPCRSLWH</sequence>
<evidence type="ECO:0000313" key="1">
    <source>
        <dbReference type="EMBL" id="MFC4128188.1"/>
    </source>
</evidence>
<comment type="caution">
    <text evidence="1">The sequence shown here is derived from an EMBL/GenBank/DDBJ whole genome shotgun (WGS) entry which is preliminary data.</text>
</comment>
<reference evidence="2" key="1">
    <citation type="journal article" date="2019" name="Int. J. Syst. Evol. Microbiol.">
        <title>The Global Catalogue of Microorganisms (GCM) 10K type strain sequencing project: providing services to taxonomists for standard genome sequencing and annotation.</title>
        <authorList>
            <consortium name="The Broad Institute Genomics Platform"/>
            <consortium name="The Broad Institute Genome Sequencing Center for Infectious Disease"/>
            <person name="Wu L."/>
            <person name="Ma J."/>
        </authorList>
    </citation>
    <scope>NUCLEOTIDE SEQUENCE [LARGE SCALE GENOMIC DNA]</scope>
    <source>
        <strain evidence="2">CGMCC 4.7204</strain>
    </source>
</reference>
<keyword evidence="2" id="KW-1185">Reference proteome</keyword>
<dbReference type="Proteomes" id="UP001595767">
    <property type="component" value="Unassembled WGS sequence"/>
</dbReference>